<sequence>MRSRFSSTLGAVWLARHRPASIGLLCLIVLVVAFALPSLRFDNDIERGLSSGGPNLAAFRQLAESFETRTRPIAILVEAEGTFTGDEFALLQDFSLDLALLEPVVQVISPFDLRYPPTHPDTPDGRVLDPALPAASLYSALDSFERDNPNISSMIAPDRASLLLSVLPTAGLSDAAVNELLGDIRSLSDQYSQNDLRVYVTGEDAIALSIVNALIDDVAILNVVGALIAFILALVLFRDIRWAIVVFVPAVLAALFCLALFPLLGFPMTVLSVILPVLVLVLALADACHLVFFVREHAHDGAERAARAVAPANALTSITTAAGFAAIAVTDFEQFTELAVVGAASVLSAYWIVTAGVAALTPIAAGRQRASSAFGLGIPATLIGWPIKWPGRVLAVAGLLALIGLATASQTTPWFPLYQYLPEGNDTRYAHRTIEKSFGGYLPLWFEMDANEDADETYRRVRAVTDAVSAAAPDMPIVSAATLARWAGQETAGPDERLIKNVPSAILSQLQNADGSVARIAVLVPEPMHDTRTMRRHDRIVDAAMQSGAERAIGLPVLLREDALQLVLQLGYGLAIACLLATGLVAGAFRSARLFPLLFVPNFLPLIAATAALPLINAGQISPAAMLALTVAFCVAVDDSIHFLNRYRLEREGNAGVEAALETAISTTGRVMLVTTVLISAGIASTFSSDFQTVRLFGTLVVIIFITALIADLLVLPAMIRLRWWS</sequence>
<evidence type="ECO:0000256" key="6">
    <source>
        <dbReference type="SAM" id="Phobius"/>
    </source>
</evidence>
<keyword evidence="5 6" id="KW-0472">Membrane</keyword>
<accession>A0A9X3ZHR2</accession>
<keyword evidence="4 6" id="KW-1133">Transmembrane helix</keyword>
<evidence type="ECO:0000256" key="5">
    <source>
        <dbReference type="ARBA" id="ARBA00023136"/>
    </source>
</evidence>
<dbReference type="RefSeq" id="WP_267991335.1">
    <property type="nucleotide sequence ID" value="NZ_JAPJZI010000001.1"/>
</dbReference>
<dbReference type="InterPro" id="IPR050545">
    <property type="entry name" value="Mycobact_MmpL"/>
</dbReference>
<evidence type="ECO:0000256" key="1">
    <source>
        <dbReference type="ARBA" id="ARBA00004651"/>
    </source>
</evidence>
<keyword evidence="9" id="KW-1185">Reference proteome</keyword>
<evidence type="ECO:0000313" key="9">
    <source>
        <dbReference type="Proteomes" id="UP001151234"/>
    </source>
</evidence>
<feature type="transmembrane region" description="Helical" evidence="6">
    <location>
        <begin position="305"/>
        <end position="327"/>
    </location>
</feature>
<dbReference type="InterPro" id="IPR004869">
    <property type="entry name" value="MMPL_dom"/>
</dbReference>
<dbReference type="Proteomes" id="UP001151234">
    <property type="component" value="Unassembled WGS sequence"/>
</dbReference>
<dbReference type="PANTHER" id="PTHR33406:SF12">
    <property type="entry name" value="BLR2997 PROTEIN"/>
    <property type="match status" value="1"/>
</dbReference>
<reference evidence="8" key="1">
    <citation type="submission" date="2022-11" db="EMBL/GenBank/DDBJ databases">
        <title>Draft genome sequence of Hoeflea poritis E7-10 and Hoeflea prorocentri PM5-8, separated from scleractinian coral Porites lutea and marine dinoflagellate.</title>
        <authorList>
            <person name="Zhang G."/>
            <person name="Wei Q."/>
            <person name="Cai L."/>
        </authorList>
    </citation>
    <scope>NUCLEOTIDE SEQUENCE</scope>
    <source>
        <strain evidence="8">PM5-8</strain>
    </source>
</reference>
<comment type="subcellular location">
    <subcellularLocation>
        <location evidence="1">Cell membrane</location>
        <topology evidence="1">Multi-pass membrane protein</topology>
    </subcellularLocation>
</comment>
<feature type="transmembrane region" description="Helical" evidence="6">
    <location>
        <begin position="393"/>
        <end position="415"/>
    </location>
</feature>
<feature type="transmembrane region" description="Helical" evidence="6">
    <location>
        <begin position="623"/>
        <end position="644"/>
    </location>
</feature>
<dbReference type="AlphaFoldDB" id="A0A9X3ZHR2"/>
<feature type="domain" description="Membrane transport protein MMPL" evidence="7">
    <location>
        <begin position="57"/>
        <end position="367"/>
    </location>
</feature>
<proteinExistence type="predicted"/>
<protein>
    <submittedName>
        <fullName evidence="8">MMPL family transporter</fullName>
    </submittedName>
</protein>
<gene>
    <name evidence="8" type="ORF">OQ273_15170</name>
</gene>
<dbReference type="Pfam" id="PF03176">
    <property type="entry name" value="MMPL"/>
    <property type="match status" value="1"/>
</dbReference>
<keyword evidence="3 6" id="KW-0812">Transmembrane</keyword>
<feature type="transmembrane region" description="Helical" evidence="6">
    <location>
        <begin position="696"/>
        <end position="720"/>
    </location>
</feature>
<evidence type="ECO:0000256" key="3">
    <source>
        <dbReference type="ARBA" id="ARBA00022692"/>
    </source>
</evidence>
<feature type="transmembrane region" description="Helical" evidence="6">
    <location>
        <begin position="270"/>
        <end position="293"/>
    </location>
</feature>
<dbReference type="GO" id="GO:0005886">
    <property type="term" value="C:plasma membrane"/>
    <property type="evidence" value="ECO:0007669"/>
    <property type="project" value="UniProtKB-SubCell"/>
</dbReference>
<keyword evidence="2" id="KW-1003">Cell membrane</keyword>
<feature type="transmembrane region" description="Helical" evidence="6">
    <location>
        <begin position="595"/>
        <end position="616"/>
    </location>
</feature>
<feature type="transmembrane region" description="Helical" evidence="6">
    <location>
        <begin position="244"/>
        <end position="264"/>
    </location>
</feature>
<comment type="caution">
    <text evidence="8">The sequence shown here is derived from an EMBL/GenBank/DDBJ whole genome shotgun (WGS) entry which is preliminary data.</text>
</comment>
<evidence type="ECO:0000256" key="2">
    <source>
        <dbReference type="ARBA" id="ARBA00022475"/>
    </source>
</evidence>
<dbReference type="SUPFAM" id="SSF82866">
    <property type="entry name" value="Multidrug efflux transporter AcrB transmembrane domain"/>
    <property type="match status" value="2"/>
</dbReference>
<evidence type="ECO:0000313" key="8">
    <source>
        <dbReference type="EMBL" id="MDA5399922.1"/>
    </source>
</evidence>
<evidence type="ECO:0000259" key="7">
    <source>
        <dbReference type="Pfam" id="PF03176"/>
    </source>
</evidence>
<feature type="transmembrane region" description="Helical" evidence="6">
    <location>
        <begin position="566"/>
        <end position="589"/>
    </location>
</feature>
<feature type="transmembrane region" description="Helical" evidence="6">
    <location>
        <begin position="218"/>
        <end position="237"/>
    </location>
</feature>
<feature type="transmembrane region" description="Helical" evidence="6">
    <location>
        <begin position="339"/>
        <end position="363"/>
    </location>
</feature>
<dbReference type="PANTHER" id="PTHR33406">
    <property type="entry name" value="MEMBRANE PROTEIN MJ1562-RELATED"/>
    <property type="match status" value="1"/>
</dbReference>
<evidence type="ECO:0000256" key="4">
    <source>
        <dbReference type="ARBA" id="ARBA00022989"/>
    </source>
</evidence>
<dbReference type="EMBL" id="JAPJZI010000001">
    <property type="protein sequence ID" value="MDA5399922.1"/>
    <property type="molecule type" value="Genomic_DNA"/>
</dbReference>
<feature type="transmembrane region" description="Helical" evidence="6">
    <location>
        <begin position="664"/>
        <end position="684"/>
    </location>
</feature>
<organism evidence="8 9">
    <name type="scientific">Hoeflea prorocentri</name>
    <dbReference type="NCBI Taxonomy" id="1922333"/>
    <lineage>
        <taxon>Bacteria</taxon>
        <taxon>Pseudomonadati</taxon>
        <taxon>Pseudomonadota</taxon>
        <taxon>Alphaproteobacteria</taxon>
        <taxon>Hyphomicrobiales</taxon>
        <taxon>Rhizobiaceae</taxon>
        <taxon>Hoeflea</taxon>
    </lineage>
</organism>
<dbReference type="Gene3D" id="1.20.1640.10">
    <property type="entry name" value="Multidrug efflux transporter AcrB transmembrane domain"/>
    <property type="match status" value="2"/>
</dbReference>
<name>A0A9X3ZHR2_9HYPH</name>